<proteinExistence type="predicted"/>
<dbReference type="EMBL" id="CP017704">
    <property type="protein sequence ID" value="ASS96713.1"/>
    <property type="molecule type" value="Genomic_DNA"/>
</dbReference>
<feature type="signal peptide" evidence="1">
    <location>
        <begin position="1"/>
        <end position="18"/>
    </location>
</feature>
<feature type="chain" id="PRO_5038814362" description="DUF4352 domain-containing protein" evidence="1">
    <location>
        <begin position="19"/>
        <end position="213"/>
    </location>
</feature>
<accession>A0A223EN77</accession>
<evidence type="ECO:0000313" key="3">
    <source>
        <dbReference type="Proteomes" id="UP000214618"/>
    </source>
</evidence>
<keyword evidence="1" id="KW-0732">Signal</keyword>
<organism evidence="2 3">
    <name type="scientific">Peribacillus simplex NBRC 15720 = DSM 1321</name>
    <dbReference type="NCBI Taxonomy" id="1349754"/>
    <lineage>
        <taxon>Bacteria</taxon>
        <taxon>Bacillati</taxon>
        <taxon>Bacillota</taxon>
        <taxon>Bacilli</taxon>
        <taxon>Bacillales</taxon>
        <taxon>Bacillaceae</taxon>
        <taxon>Peribacillus</taxon>
    </lineage>
</organism>
<dbReference type="GeneID" id="56475877"/>
<dbReference type="RefSeq" id="WP_063234455.1">
    <property type="nucleotide sequence ID" value="NZ_BCVO01000015.1"/>
</dbReference>
<sequence length="213" mass="23850">MKKVILCMAICTCFIVSACSNHQSSEKTMKESENTETQTNVEVKHYKEPLSYEGQTAPHPLGVFTLNQISEPKVGVQVGPLHIDVKKIKVVQSKEVSEVGKYNLQQRSLPTNEMNAIQFTTTIENVSDQPLDLGKGPIQKLLLSNGESVDVYKMNADPKNIRLQAKEKETYTLICFLSKAPNPLTYIKITTNTVQEQDTKKQVASPHTKEIKM</sequence>
<reference evidence="2 3" key="1">
    <citation type="submission" date="2016-10" db="EMBL/GenBank/DDBJ databases">
        <title>The whole genome sequencing and assembly of Bacillus simplex DSM 1321 strain.</title>
        <authorList>
            <person name="Park M.-K."/>
            <person name="Lee Y.-J."/>
            <person name="Yi H."/>
            <person name="Bahn Y.-S."/>
            <person name="Kim J.F."/>
            <person name="Lee D.-W."/>
        </authorList>
    </citation>
    <scope>NUCLEOTIDE SEQUENCE [LARGE SCALE GENOMIC DNA]</scope>
    <source>
        <strain evidence="2 3">DSM 1321</strain>
    </source>
</reference>
<dbReference type="OrthoDB" id="2917561at2"/>
<name>A0A223EN77_9BACI</name>
<evidence type="ECO:0000256" key="1">
    <source>
        <dbReference type="SAM" id="SignalP"/>
    </source>
</evidence>
<evidence type="ECO:0000313" key="2">
    <source>
        <dbReference type="EMBL" id="ASS96713.1"/>
    </source>
</evidence>
<dbReference type="Proteomes" id="UP000214618">
    <property type="component" value="Chromosome"/>
</dbReference>
<gene>
    <name evidence="2" type="ORF">BS1321_24105</name>
</gene>
<dbReference type="AlphaFoldDB" id="A0A223EN77"/>
<protein>
    <recommendedName>
        <fullName evidence="4">DUF4352 domain-containing protein</fullName>
    </recommendedName>
</protein>
<evidence type="ECO:0008006" key="4">
    <source>
        <dbReference type="Google" id="ProtNLM"/>
    </source>
</evidence>
<dbReference type="PROSITE" id="PS51257">
    <property type="entry name" value="PROKAR_LIPOPROTEIN"/>
    <property type="match status" value="1"/>
</dbReference>